<dbReference type="EMBL" id="KF147891">
    <property type="protein sequence ID" value="AGS81978.1"/>
    <property type="molecule type" value="Genomic_DNA"/>
</dbReference>
<organism evidence="1 2">
    <name type="scientific">Pseudomonas phage PaBG</name>
    <dbReference type="NCBI Taxonomy" id="1335230"/>
    <lineage>
        <taxon>Viruses</taxon>
        <taxon>Duplodnaviria</taxon>
        <taxon>Heunggongvirae</taxon>
        <taxon>Uroviricota</taxon>
        <taxon>Caudoviricetes</taxon>
        <taxon>Baikalvirus</taxon>
        <taxon>Baikalvirus PaBG</taxon>
    </lineage>
</organism>
<evidence type="ECO:0000313" key="2">
    <source>
        <dbReference type="Proteomes" id="UP000015545"/>
    </source>
</evidence>
<sequence>MPEIHNPKVIGDLTLTKAPSDPSHGVRLQDLDARAPVKPAFVADIVPSGSGIVAQKVYAPTVPANKLLVSAVSDTENVRVTVLAQGALFLAPNVTVNGTAIANFTAVAGGNDLFQGTADIVMAESGDITVESDTGATYTVTLTVATEGPVISTATIGAYPGSQTEAKAGDVMPITGVVANGAVSIAVANSGAAASGNISTFGANDSAGAGFKTFSGTFVVANRTGSQAVSLTAQNALGTDGAVKVSDNSITLNQAVPTISTISVNYPNGQAALTIGDTAQVSATVTGADSVSYSFSAAGQDASITDPEVYAVSKDVTLNNGTYFVTNNYTVTATKASNGAVASRQGIIKIAEAAATATISILGNPSRLRSSEAGNAYTLRVQPNQELASEPVVVLAAGEFSGNWSFAGGVYSRQVLIRDSDARGVTAVDATLTNLANAESPANGNFTIGGFVERAITFDAFARFMAIGTSVVDFTKVRARYNGQGTDLTRRSDTTDVAAAFTIVNSGGVFDANGTHLFLNDAAFAGSNTSGTLQVLVEETL</sequence>
<keyword evidence="2" id="KW-1185">Reference proteome</keyword>
<dbReference type="Proteomes" id="UP000015545">
    <property type="component" value="Segment"/>
</dbReference>
<dbReference type="RefSeq" id="YP_008433425.1">
    <property type="nucleotide sequence ID" value="NC_022096.1"/>
</dbReference>
<name>S5WB55_9CAUD</name>
<accession>S5WB55</accession>
<gene>
    <name evidence="1" type="ORF">PaBG_00094</name>
</gene>
<evidence type="ECO:0000313" key="1">
    <source>
        <dbReference type="EMBL" id="AGS81978.1"/>
    </source>
</evidence>
<reference evidence="1 2" key="1">
    <citation type="journal article" date="2014" name="Genome Announc.">
        <title>Complete Genome Sequence of the Novel Giant Pseudomonas Phage PaBG.</title>
        <authorList>
            <person name="Sykilinda N.N."/>
            <person name="Bondar A.A."/>
            <person name="Gorshkova A.S."/>
            <person name="Kurochkina L.P."/>
            <person name="Kulikov E.E."/>
            <person name="Shneider M.M."/>
            <person name="Kadykov V.A."/>
            <person name="Solovjeva N.V."/>
            <person name="Kabilov M.R."/>
            <person name="Mesyanzhinov V.V."/>
            <person name="Vlassov V.V."/>
            <person name="Drukker V.V."/>
            <person name="Miroshnikov K.A."/>
        </authorList>
    </citation>
    <scope>NUCLEOTIDE SEQUENCE [LARGE SCALE GENOMIC DNA]</scope>
</reference>
<protein>
    <submittedName>
        <fullName evidence="1">Uncharacterized protein</fullName>
    </submittedName>
</protein>
<dbReference type="KEGG" id="vg:16574780"/>
<proteinExistence type="predicted"/>